<accession>A0A9W5TAY2</accession>
<evidence type="ECO:0000256" key="1">
    <source>
        <dbReference type="SAM" id="MobiDB-lite"/>
    </source>
</evidence>
<dbReference type="Pfam" id="PF02214">
    <property type="entry name" value="BTB_2"/>
    <property type="match status" value="1"/>
</dbReference>
<protein>
    <submittedName>
        <fullName evidence="3">K+ channel tetramerisation domain containing protein</fullName>
    </submittedName>
</protein>
<keyword evidence="4" id="KW-1185">Reference proteome</keyword>
<gene>
    <name evidence="3" type="ORF">BaOVIS_021460</name>
</gene>
<keyword evidence="3" id="KW-0406">Ion transport</keyword>
<dbReference type="GO" id="GO:0051260">
    <property type="term" value="P:protein homooligomerization"/>
    <property type="evidence" value="ECO:0007669"/>
    <property type="project" value="InterPro"/>
</dbReference>
<dbReference type="InterPro" id="IPR003131">
    <property type="entry name" value="T1-type_BTB"/>
</dbReference>
<dbReference type="Gene3D" id="3.30.710.10">
    <property type="entry name" value="Potassium Channel Kv1.1, Chain A"/>
    <property type="match status" value="1"/>
</dbReference>
<proteinExistence type="predicted"/>
<sequence>MMHGTKKQCLEGGQWPYSDPGKRPVEATPEGATSMVNLNVGGVTYTTTFRTLLRHVDSRFGVYFRQLHAHLTQGVPVGNIGDDFVYIASENSAYPTVFIDRDGRRFGYILDYLRDGDVVLPDDTTLCRQLLQDARYFRLPGLEHMLNTATGTVSLQQPPTVMTPTRNLVSRSSDPIVETMHSLPPDPSVLTPGREIFNVQCIPNVESTLGNGNIVDDSQSLFYSQRSYDEDAFSSQKSYLQVDENDNIEDSGVFIQTTQVSQMGNLEFSTSMDF</sequence>
<dbReference type="OrthoDB" id="2414723at2759"/>
<dbReference type="GO" id="GO:0034220">
    <property type="term" value="P:monoatomic ion transmembrane transport"/>
    <property type="evidence" value="ECO:0007669"/>
    <property type="project" value="UniProtKB-KW"/>
</dbReference>
<organism evidence="3 4">
    <name type="scientific">Babesia ovis</name>
    <dbReference type="NCBI Taxonomy" id="5869"/>
    <lineage>
        <taxon>Eukaryota</taxon>
        <taxon>Sar</taxon>
        <taxon>Alveolata</taxon>
        <taxon>Apicomplexa</taxon>
        <taxon>Aconoidasida</taxon>
        <taxon>Piroplasmida</taxon>
        <taxon>Babesiidae</taxon>
        <taxon>Babesia</taxon>
    </lineage>
</organism>
<evidence type="ECO:0000313" key="4">
    <source>
        <dbReference type="Proteomes" id="UP001057455"/>
    </source>
</evidence>
<dbReference type="SUPFAM" id="SSF54695">
    <property type="entry name" value="POZ domain"/>
    <property type="match status" value="1"/>
</dbReference>
<keyword evidence="3" id="KW-0813">Transport</keyword>
<keyword evidence="3" id="KW-0407">Ion channel</keyword>
<feature type="domain" description="Potassium channel tetramerisation-type BTB" evidence="2">
    <location>
        <begin position="36"/>
        <end position="142"/>
    </location>
</feature>
<comment type="caution">
    <text evidence="3">The sequence shown here is derived from an EMBL/GenBank/DDBJ whole genome shotgun (WGS) entry which is preliminary data.</text>
</comment>
<reference evidence="3" key="1">
    <citation type="submission" date="2019-12" db="EMBL/GenBank/DDBJ databases">
        <title>Genome sequence of Babesia ovis.</title>
        <authorList>
            <person name="Yamagishi J."/>
            <person name="Sevinc F."/>
            <person name="Xuan X."/>
        </authorList>
    </citation>
    <scope>NUCLEOTIDE SEQUENCE</scope>
    <source>
        <strain evidence="3">Selcuk</strain>
    </source>
</reference>
<dbReference type="InterPro" id="IPR011333">
    <property type="entry name" value="SKP1/BTB/POZ_sf"/>
</dbReference>
<dbReference type="PANTHER" id="PTHR14499:SF136">
    <property type="entry name" value="GH08630P"/>
    <property type="match status" value="1"/>
</dbReference>
<dbReference type="CDD" id="cd18316">
    <property type="entry name" value="BTB_POZ_KCTD-like"/>
    <property type="match status" value="1"/>
</dbReference>
<dbReference type="PANTHER" id="PTHR14499">
    <property type="entry name" value="POTASSIUM CHANNEL TETRAMERIZATION DOMAIN-CONTAINING"/>
    <property type="match status" value="1"/>
</dbReference>
<dbReference type="Proteomes" id="UP001057455">
    <property type="component" value="Unassembled WGS sequence"/>
</dbReference>
<dbReference type="AlphaFoldDB" id="A0A9W5TAY2"/>
<evidence type="ECO:0000259" key="2">
    <source>
        <dbReference type="Pfam" id="PF02214"/>
    </source>
</evidence>
<evidence type="ECO:0000313" key="3">
    <source>
        <dbReference type="EMBL" id="GFE54742.1"/>
    </source>
</evidence>
<name>A0A9W5TAY2_BABOV</name>
<dbReference type="EMBL" id="BLIY01000017">
    <property type="protein sequence ID" value="GFE54742.1"/>
    <property type="molecule type" value="Genomic_DNA"/>
</dbReference>
<feature type="region of interest" description="Disordered" evidence="1">
    <location>
        <begin position="1"/>
        <end position="30"/>
    </location>
</feature>